<dbReference type="AlphaFoldDB" id="A0A3M0K3C5"/>
<evidence type="ECO:0000313" key="2">
    <source>
        <dbReference type="EMBL" id="RMC07692.1"/>
    </source>
</evidence>
<protein>
    <submittedName>
        <fullName evidence="2">Uncharacterized protein</fullName>
    </submittedName>
</protein>
<sequence length="174" mass="19339">MPLPSPCSGKSDSISHHHQLGHSGLSSPISPPQQELADQRCTGEWRGDGVRSLSRRRLVGCRAAGATGKMMREAPGWEGQKLMQRCSFDANPCVCKDVSPWFGVHGAQRSHHNPLLAAQSQQLPHSYGDSWFAKDLNHNALQSSFHTYSYFKSTREYNPDLQTENSADHGILWD</sequence>
<comment type="caution">
    <text evidence="2">The sequence shown here is derived from an EMBL/GenBank/DDBJ whole genome shotgun (WGS) entry which is preliminary data.</text>
</comment>
<evidence type="ECO:0000256" key="1">
    <source>
        <dbReference type="SAM" id="MobiDB-lite"/>
    </source>
</evidence>
<organism evidence="2 3">
    <name type="scientific">Hirundo rustica rustica</name>
    <dbReference type="NCBI Taxonomy" id="333673"/>
    <lineage>
        <taxon>Eukaryota</taxon>
        <taxon>Metazoa</taxon>
        <taxon>Chordata</taxon>
        <taxon>Craniata</taxon>
        <taxon>Vertebrata</taxon>
        <taxon>Euteleostomi</taxon>
        <taxon>Archelosauria</taxon>
        <taxon>Archosauria</taxon>
        <taxon>Dinosauria</taxon>
        <taxon>Saurischia</taxon>
        <taxon>Theropoda</taxon>
        <taxon>Coelurosauria</taxon>
        <taxon>Aves</taxon>
        <taxon>Neognathae</taxon>
        <taxon>Neoaves</taxon>
        <taxon>Telluraves</taxon>
        <taxon>Australaves</taxon>
        <taxon>Passeriformes</taxon>
        <taxon>Sylvioidea</taxon>
        <taxon>Hirundinidae</taxon>
        <taxon>Hirundo</taxon>
    </lineage>
</organism>
<name>A0A3M0K3C5_HIRRU</name>
<gene>
    <name evidence="2" type="ORF">DUI87_17169</name>
</gene>
<reference evidence="2 3" key="1">
    <citation type="submission" date="2018-07" db="EMBL/GenBank/DDBJ databases">
        <title>A high quality draft genome assembly of the barn swallow (H. rustica rustica).</title>
        <authorList>
            <person name="Formenti G."/>
            <person name="Chiara M."/>
            <person name="Poveda L."/>
            <person name="Francoijs K.-J."/>
            <person name="Bonisoli-Alquati A."/>
            <person name="Canova L."/>
            <person name="Gianfranceschi L."/>
            <person name="Horner D.S."/>
            <person name="Saino N."/>
        </authorList>
    </citation>
    <scope>NUCLEOTIDE SEQUENCE [LARGE SCALE GENOMIC DNA]</scope>
    <source>
        <strain evidence="2">Chelidonia</strain>
        <tissue evidence="2">Blood</tissue>
    </source>
</reference>
<dbReference type="Proteomes" id="UP000269221">
    <property type="component" value="Unassembled WGS sequence"/>
</dbReference>
<feature type="region of interest" description="Disordered" evidence="1">
    <location>
        <begin position="1"/>
        <end position="38"/>
    </location>
</feature>
<keyword evidence="3" id="KW-1185">Reference proteome</keyword>
<accession>A0A3M0K3C5</accession>
<evidence type="ECO:0000313" key="3">
    <source>
        <dbReference type="Proteomes" id="UP000269221"/>
    </source>
</evidence>
<proteinExistence type="predicted"/>
<dbReference type="EMBL" id="QRBI01000120">
    <property type="protein sequence ID" value="RMC07692.1"/>
    <property type="molecule type" value="Genomic_DNA"/>
</dbReference>